<dbReference type="CDD" id="cd00096">
    <property type="entry name" value="Ig"/>
    <property type="match status" value="2"/>
</dbReference>
<evidence type="ECO:0000313" key="5">
    <source>
        <dbReference type="EMBL" id="KAK4302631.1"/>
    </source>
</evidence>
<evidence type="ECO:0000259" key="3">
    <source>
        <dbReference type="PROSITE" id="PS50835"/>
    </source>
</evidence>
<dbReference type="InterPro" id="IPR050958">
    <property type="entry name" value="Cell_Adh-Cytoskel_Orgn"/>
</dbReference>
<sequence length="421" mass="46674">MPSHKQQSVFQGDSFYVSCSSTSDSVSRLMWTGPEGQQITNYKGSVPYYEMPRIHVEDGRALNNGVDLVFDNITRKDRGKYSCSANVDGSEESLSFNLFVYKKIDFMDTPSVQYLKEDHSSELYCNVDGDPMPTVSWTVRGKKIAYGNKYTKGSSSSSLIVNNVTLEDGGDYQCNAVQLSDKISEMEDFKLAVKVHHKPMEDEDGMKQAYSYMTGKVNLTCGAKAEPEAEFTWMKDGQVIVNSDTAAIINDGHQSVLQLTVIDDEQFGDYECKAENDLGTAERVIVLEKGKKPPTPEFKVARADVNTLHLELTAAQDPVMPILAYRVQYKEAGIEWSHAPAVEFKNGDEYVINSLEDDTLYVLRAAARNAAGYSDFSDDAMKRTEKDTGKPHTSQAIGGSSYVSLNTFTFIVTLVAMAAHL</sequence>
<dbReference type="PROSITE" id="PS50853">
    <property type="entry name" value="FN3"/>
    <property type="match status" value="1"/>
</dbReference>
<organism evidence="5 6">
    <name type="scientific">Petrolisthes manimaculis</name>
    <dbReference type="NCBI Taxonomy" id="1843537"/>
    <lineage>
        <taxon>Eukaryota</taxon>
        <taxon>Metazoa</taxon>
        <taxon>Ecdysozoa</taxon>
        <taxon>Arthropoda</taxon>
        <taxon>Crustacea</taxon>
        <taxon>Multicrustacea</taxon>
        <taxon>Malacostraca</taxon>
        <taxon>Eumalacostraca</taxon>
        <taxon>Eucarida</taxon>
        <taxon>Decapoda</taxon>
        <taxon>Pleocyemata</taxon>
        <taxon>Anomura</taxon>
        <taxon>Galatheoidea</taxon>
        <taxon>Porcellanidae</taxon>
        <taxon>Petrolisthes</taxon>
    </lineage>
</organism>
<dbReference type="Pfam" id="PF00041">
    <property type="entry name" value="fn3"/>
    <property type="match status" value="1"/>
</dbReference>
<dbReference type="PROSITE" id="PS50835">
    <property type="entry name" value="IG_LIKE"/>
    <property type="match status" value="3"/>
</dbReference>
<name>A0AAE1TZ31_9EUCA</name>
<evidence type="ECO:0000256" key="1">
    <source>
        <dbReference type="ARBA" id="ARBA00022737"/>
    </source>
</evidence>
<feature type="domain" description="Ig-like" evidence="3">
    <location>
        <begin position="217"/>
        <end position="286"/>
    </location>
</feature>
<dbReference type="PANTHER" id="PTHR45080">
    <property type="entry name" value="CONTACTIN 5"/>
    <property type="match status" value="1"/>
</dbReference>
<dbReference type="InterPro" id="IPR013098">
    <property type="entry name" value="Ig_I-set"/>
</dbReference>
<gene>
    <name evidence="5" type="ORF">Pmani_025302</name>
</gene>
<dbReference type="InterPro" id="IPR036179">
    <property type="entry name" value="Ig-like_dom_sf"/>
</dbReference>
<dbReference type="InterPro" id="IPR003599">
    <property type="entry name" value="Ig_sub"/>
</dbReference>
<dbReference type="InterPro" id="IPR013783">
    <property type="entry name" value="Ig-like_fold"/>
</dbReference>
<dbReference type="InterPro" id="IPR003961">
    <property type="entry name" value="FN3_dom"/>
</dbReference>
<dbReference type="CDD" id="cd00063">
    <property type="entry name" value="FN3"/>
    <property type="match status" value="1"/>
</dbReference>
<dbReference type="Proteomes" id="UP001292094">
    <property type="component" value="Unassembled WGS sequence"/>
</dbReference>
<dbReference type="Gene3D" id="2.60.40.10">
    <property type="entry name" value="Immunoglobulins"/>
    <property type="match status" value="4"/>
</dbReference>
<protein>
    <recommendedName>
        <fullName evidence="7">Neural cell adhesion molecule 1</fullName>
    </recommendedName>
</protein>
<feature type="domain" description="Ig-like" evidence="3">
    <location>
        <begin position="1"/>
        <end position="95"/>
    </location>
</feature>
<reference evidence="5" key="1">
    <citation type="submission" date="2023-11" db="EMBL/GenBank/DDBJ databases">
        <title>Genome assemblies of two species of porcelain crab, Petrolisthes cinctipes and Petrolisthes manimaculis (Anomura: Porcellanidae).</title>
        <authorList>
            <person name="Angst P."/>
        </authorList>
    </citation>
    <scope>NUCLEOTIDE SEQUENCE</scope>
    <source>
        <strain evidence="5">PB745_02</strain>
        <tissue evidence="5">Gill</tissue>
    </source>
</reference>
<evidence type="ECO:0000259" key="4">
    <source>
        <dbReference type="PROSITE" id="PS50853"/>
    </source>
</evidence>
<evidence type="ECO:0008006" key="7">
    <source>
        <dbReference type="Google" id="ProtNLM"/>
    </source>
</evidence>
<dbReference type="InterPro" id="IPR007110">
    <property type="entry name" value="Ig-like_dom"/>
</dbReference>
<dbReference type="GO" id="GO:0008046">
    <property type="term" value="F:axon guidance receptor activity"/>
    <property type="evidence" value="ECO:0007669"/>
    <property type="project" value="TreeGrafter"/>
</dbReference>
<dbReference type="PANTHER" id="PTHR45080:SF20">
    <property type="entry name" value="IG-LIKE DOMAIN-CONTAINING PROTEIN"/>
    <property type="match status" value="1"/>
</dbReference>
<dbReference type="SUPFAM" id="SSF48726">
    <property type="entry name" value="Immunoglobulin"/>
    <property type="match status" value="3"/>
</dbReference>
<dbReference type="InterPro" id="IPR003598">
    <property type="entry name" value="Ig_sub2"/>
</dbReference>
<dbReference type="GO" id="GO:0050808">
    <property type="term" value="P:synapse organization"/>
    <property type="evidence" value="ECO:0007669"/>
    <property type="project" value="TreeGrafter"/>
</dbReference>
<dbReference type="InterPro" id="IPR036116">
    <property type="entry name" value="FN3_sf"/>
</dbReference>
<keyword evidence="1" id="KW-0677">Repeat</keyword>
<evidence type="ECO:0000256" key="2">
    <source>
        <dbReference type="ARBA" id="ARBA00023319"/>
    </source>
</evidence>
<dbReference type="GO" id="GO:0005886">
    <property type="term" value="C:plasma membrane"/>
    <property type="evidence" value="ECO:0007669"/>
    <property type="project" value="TreeGrafter"/>
</dbReference>
<proteinExistence type="predicted"/>
<accession>A0AAE1TZ31</accession>
<keyword evidence="6" id="KW-1185">Reference proteome</keyword>
<dbReference type="GO" id="GO:0043025">
    <property type="term" value="C:neuronal cell body"/>
    <property type="evidence" value="ECO:0007669"/>
    <property type="project" value="TreeGrafter"/>
</dbReference>
<dbReference type="GO" id="GO:0030424">
    <property type="term" value="C:axon"/>
    <property type="evidence" value="ECO:0007669"/>
    <property type="project" value="TreeGrafter"/>
</dbReference>
<dbReference type="AlphaFoldDB" id="A0AAE1TZ31"/>
<dbReference type="SMART" id="SM00408">
    <property type="entry name" value="IGc2"/>
    <property type="match status" value="3"/>
</dbReference>
<keyword evidence="2" id="KW-0393">Immunoglobulin domain</keyword>
<dbReference type="SMART" id="SM00409">
    <property type="entry name" value="IG"/>
    <property type="match status" value="3"/>
</dbReference>
<dbReference type="Pfam" id="PF07679">
    <property type="entry name" value="I-set"/>
    <property type="match status" value="2"/>
</dbReference>
<comment type="caution">
    <text evidence="5">The sequence shown here is derived from an EMBL/GenBank/DDBJ whole genome shotgun (WGS) entry which is preliminary data.</text>
</comment>
<dbReference type="GO" id="GO:0007156">
    <property type="term" value="P:homophilic cell adhesion via plasma membrane adhesion molecules"/>
    <property type="evidence" value="ECO:0007669"/>
    <property type="project" value="TreeGrafter"/>
</dbReference>
<evidence type="ECO:0000313" key="6">
    <source>
        <dbReference type="Proteomes" id="UP001292094"/>
    </source>
</evidence>
<feature type="domain" description="Ig-like" evidence="3">
    <location>
        <begin position="110"/>
        <end position="184"/>
    </location>
</feature>
<feature type="domain" description="Fibronectin type-III" evidence="4">
    <location>
        <begin position="293"/>
        <end position="387"/>
    </location>
</feature>
<dbReference type="SUPFAM" id="SSF49265">
    <property type="entry name" value="Fibronectin type III"/>
    <property type="match status" value="1"/>
</dbReference>
<dbReference type="EMBL" id="JAWZYT010002701">
    <property type="protein sequence ID" value="KAK4302631.1"/>
    <property type="molecule type" value="Genomic_DNA"/>
</dbReference>